<protein>
    <submittedName>
        <fullName evidence="7">DNA recombination protein RmuC</fullName>
    </submittedName>
</protein>
<dbReference type="Proteomes" id="UP000018680">
    <property type="component" value="Chromosome"/>
</dbReference>
<dbReference type="PATRIC" id="fig|1307761.3.peg.1723"/>
<evidence type="ECO:0000256" key="5">
    <source>
        <dbReference type="SAM" id="Coils"/>
    </source>
</evidence>
<organism evidence="7 8">
    <name type="scientific">Salinispira pacifica</name>
    <dbReference type="NCBI Taxonomy" id="1307761"/>
    <lineage>
        <taxon>Bacteria</taxon>
        <taxon>Pseudomonadati</taxon>
        <taxon>Spirochaetota</taxon>
        <taxon>Spirochaetia</taxon>
        <taxon>Spirochaetales</taxon>
        <taxon>Spirochaetaceae</taxon>
        <taxon>Salinispira</taxon>
    </lineage>
</organism>
<gene>
    <name evidence="7" type="ORF">L21SP2_1729</name>
</gene>
<dbReference type="STRING" id="1307761.L21SP2_1729"/>
<keyword evidence="6" id="KW-1133">Transmembrane helix</keyword>
<keyword evidence="8" id="KW-1185">Reference proteome</keyword>
<evidence type="ECO:0000256" key="4">
    <source>
        <dbReference type="ARBA" id="ARBA00023172"/>
    </source>
</evidence>
<reference evidence="7 8" key="1">
    <citation type="journal article" date="2015" name="Stand. Genomic Sci.">
        <title>Complete genome sequence and description of Salinispira pacifica gen. nov., sp. nov., a novel spirochaete isolated form a hypersaline microbial mat.</title>
        <authorList>
            <person name="Ben Hania W."/>
            <person name="Joseph M."/>
            <person name="Schumann P."/>
            <person name="Bunk B."/>
            <person name="Fiebig A."/>
            <person name="Sproer C."/>
            <person name="Klenk H.P."/>
            <person name="Fardeau M.L."/>
            <person name="Spring S."/>
        </authorList>
    </citation>
    <scope>NUCLEOTIDE SEQUENCE [LARGE SCALE GENOMIC DNA]</scope>
    <source>
        <strain evidence="7 8">L21-RPul-D2</strain>
    </source>
</reference>
<evidence type="ECO:0000313" key="8">
    <source>
        <dbReference type="Proteomes" id="UP000018680"/>
    </source>
</evidence>
<dbReference type="PANTHER" id="PTHR30563">
    <property type="entry name" value="DNA RECOMBINATION PROTEIN RMUC"/>
    <property type="match status" value="1"/>
</dbReference>
<dbReference type="Pfam" id="PF02646">
    <property type="entry name" value="RmuC"/>
    <property type="match status" value="1"/>
</dbReference>
<name>V5WH46_9SPIO</name>
<proteinExistence type="inferred from homology"/>
<keyword evidence="4" id="KW-0233">DNA recombination</keyword>
<dbReference type="EMBL" id="CP006939">
    <property type="protein sequence ID" value="AHC15108.1"/>
    <property type="molecule type" value="Genomic_DNA"/>
</dbReference>
<accession>V5WH46</accession>
<dbReference type="GO" id="GO:0006310">
    <property type="term" value="P:DNA recombination"/>
    <property type="evidence" value="ECO:0007669"/>
    <property type="project" value="UniProtKB-KW"/>
</dbReference>
<dbReference type="RefSeq" id="WP_024268027.1">
    <property type="nucleotide sequence ID" value="NC_023035.1"/>
</dbReference>
<keyword evidence="6" id="KW-0472">Membrane</keyword>
<dbReference type="eggNOG" id="COG1322">
    <property type="taxonomic scope" value="Bacteria"/>
</dbReference>
<feature type="coiled-coil region" evidence="5">
    <location>
        <begin position="34"/>
        <end position="86"/>
    </location>
</feature>
<dbReference type="PANTHER" id="PTHR30563:SF0">
    <property type="entry name" value="DNA RECOMBINATION PROTEIN RMUC"/>
    <property type="match status" value="1"/>
</dbReference>
<evidence type="ECO:0000256" key="1">
    <source>
        <dbReference type="ARBA" id="ARBA00003416"/>
    </source>
</evidence>
<dbReference type="AlphaFoldDB" id="V5WH46"/>
<keyword evidence="6" id="KW-0812">Transmembrane</keyword>
<dbReference type="KEGG" id="slr:L21SP2_1729"/>
<sequence length="414" mass="47267">MSFDTNLLIFLIVFFIGLLSGLFIGAVMWKRNTRADVQKEVKTLREENVLLREEKAAAKSRLQADTEHYNRELEQLRRSRAELLNEFRDAAAGVLEQRQKQLHEENTRQLGGILRPLEQQLGQFRNHLQQIRSQDAQERGFLRKELEQLMELNQHMSSEARDLTEALKGSNKTMGSWGELVLKRVLESSGLREGQEFFLQKEFSGADGNRLRPDAVIQLPGERMVIIDAKASLLSYERSLNAVTEDEREAHGKKHLESIRRHLKSLDAKAYERIPEIRSPDFILMFVPVEAALASALHLEPGLFQTALQKRILLVSPGSLYLSLRIIEQMWKGDRQYRNARIIAEKAGALHDKFEGFLRDLQTVGAKIHDAGESWEASMNKLSRGKGNLLRRAAELKELGAESRKTLPGEDADR</sequence>
<evidence type="ECO:0000256" key="3">
    <source>
        <dbReference type="ARBA" id="ARBA00023054"/>
    </source>
</evidence>
<evidence type="ECO:0000313" key="7">
    <source>
        <dbReference type="EMBL" id="AHC15108.1"/>
    </source>
</evidence>
<dbReference type="OrthoDB" id="370725at2"/>
<dbReference type="InterPro" id="IPR003798">
    <property type="entry name" value="DNA_recombination_RmuC"/>
</dbReference>
<evidence type="ECO:0000256" key="2">
    <source>
        <dbReference type="ARBA" id="ARBA00009840"/>
    </source>
</evidence>
<dbReference type="HOGENOM" id="CLU_024057_0_1_12"/>
<keyword evidence="3 5" id="KW-0175">Coiled coil</keyword>
<evidence type="ECO:0000256" key="6">
    <source>
        <dbReference type="SAM" id="Phobius"/>
    </source>
</evidence>
<comment type="function">
    <text evidence="1">Involved in DNA recombination.</text>
</comment>
<comment type="similarity">
    <text evidence="2">Belongs to the RmuC family.</text>
</comment>
<feature type="transmembrane region" description="Helical" evidence="6">
    <location>
        <begin position="6"/>
        <end position="29"/>
    </location>
</feature>